<dbReference type="PROSITE" id="PS50297">
    <property type="entry name" value="ANK_REP_REGION"/>
    <property type="match status" value="2"/>
</dbReference>
<dbReference type="PANTHER" id="PTHR24201">
    <property type="entry name" value="ANK_REP_REGION DOMAIN-CONTAINING PROTEIN"/>
    <property type="match status" value="1"/>
</dbReference>
<dbReference type="PANTHER" id="PTHR24201:SF17">
    <property type="entry name" value="ANKYRIN REPEAT DOMAIN-CONTAINING PROTEIN 10-LIKE ISOFORM X1"/>
    <property type="match status" value="1"/>
</dbReference>
<evidence type="ECO:0000256" key="3">
    <source>
        <dbReference type="PROSITE-ProRule" id="PRU00023"/>
    </source>
</evidence>
<reference evidence="5" key="1">
    <citation type="submission" date="2016-11" db="UniProtKB">
        <authorList>
            <consortium name="WormBaseParasite"/>
        </authorList>
    </citation>
    <scope>IDENTIFICATION</scope>
</reference>
<keyword evidence="1" id="KW-0677">Repeat</keyword>
<dbReference type="Pfam" id="PF12796">
    <property type="entry name" value="Ank_2"/>
    <property type="match status" value="2"/>
</dbReference>
<keyword evidence="2 3" id="KW-0040">ANK repeat</keyword>
<feature type="repeat" description="ANK" evidence="3">
    <location>
        <begin position="121"/>
        <end position="153"/>
    </location>
</feature>
<dbReference type="InterPro" id="IPR036770">
    <property type="entry name" value="Ankyrin_rpt-contain_sf"/>
</dbReference>
<proteinExistence type="predicted"/>
<dbReference type="Proteomes" id="UP000095280">
    <property type="component" value="Unplaced"/>
</dbReference>
<dbReference type="Gene3D" id="1.25.40.20">
    <property type="entry name" value="Ankyrin repeat-containing domain"/>
    <property type="match status" value="2"/>
</dbReference>
<protein>
    <submittedName>
        <fullName evidence="5">ANK_REP_REGION domain-containing protein</fullName>
    </submittedName>
</protein>
<evidence type="ECO:0000313" key="5">
    <source>
        <dbReference type="WBParaSite" id="maker-uti_cns_0046539-snap-gene-0.5-mRNA-1"/>
    </source>
</evidence>
<dbReference type="SMART" id="SM00248">
    <property type="entry name" value="ANK"/>
    <property type="match status" value="4"/>
</dbReference>
<sequence length="256" mass="28231">SLVSAMGDGWEAAAELEFSAQFPLHAACKSGSAELLRSRLQSHYQHLLLEDPVHQWTPSHWAAYCGHMDCLTVINQVESLFDHPLTRSLQTPLHLACFAGQFMTAKWLLQRGAVIGKEDYMGETPLHKAARNGSLDCVQLLLSQGANRGTRSHSGLTPLDVAQMQRHESCVEALQRNSSSNEAASSCESLLLPPGVQQTLKRCHDNGSFDPVVAKRPRCSDEWRLLEAEQQAEAGPAPLRTYQQVASCSISGWHFM</sequence>
<feature type="repeat" description="ANK" evidence="3">
    <location>
        <begin position="88"/>
        <end position="120"/>
    </location>
</feature>
<dbReference type="PROSITE" id="PS50088">
    <property type="entry name" value="ANK_REPEAT"/>
    <property type="match status" value="2"/>
</dbReference>
<dbReference type="WBParaSite" id="maker-uti_cns_0046539-snap-gene-0.5-mRNA-1">
    <property type="protein sequence ID" value="maker-uti_cns_0046539-snap-gene-0.5-mRNA-1"/>
    <property type="gene ID" value="maker-uti_cns_0046539-snap-gene-0.5"/>
</dbReference>
<dbReference type="SUPFAM" id="SSF48403">
    <property type="entry name" value="Ankyrin repeat"/>
    <property type="match status" value="1"/>
</dbReference>
<evidence type="ECO:0000256" key="1">
    <source>
        <dbReference type="ARBA" id="ARBA00022737"/>
    </source>
</evidence>
<evidence type="ECO:0000256" key="2">
    <source>
        <dbReference type="ARBA" id="ARBA00023043"/>
    </source>
</evidence>
<accession>A0A1I8JB32</accession>
<dbReference type="InterPro" id="IPR050776">
    <property type="entry name" value="Ank_Repeat/CDKN_Inhibitor"/>
</dbReference>
<dbReference type="AlphaFoldDB" id="A0A1I8JB32"/>
<organism evidence="4 5">
    <name type="scientific">Macrostomum lignano</name>
    <dbReference type="NCBI Taxonomy" id="282301"/>
    <lineage>
        <taxon>Eukaryota</taxon>
        <taxon>Metazoa</taxon>
        <taxon>Spiralia</taxon>
        <taxon>Lophotrochozoa</taxon>
        <taxon>Platyhelminthes</taxon>
        <taxon>Rhabditophora</taxon>
        <taxon>Macrostomorpha</taxon>
        <taxon>Macrostomida</taxon>
        <taxon>Macrostomidae</taxon>
        <taxon>Macrostomum</taxon>
    </lineage>
</organism>
<evidence type="ECO:0000313" key="4">
    <source>
        <dbReference type="Proteomes" id="UP000095280"/>
    </source>
</evidence>
<name>A0A1I8JB32_9PLAT</name>
<keyword evidence="4" id="KW-1185">Reference proteome</keyword>
<dbReference type="InterPro" id="IPR002110">
    <property type="entry name" value="Ankyrin_rpt"/>
</dbReference>